<proteinExistence type="predicted"/>
<dbReference type="EMBL" id="JYDP01001068">
    <property type="protein sequence ID" value="KRY98975.1"/>
    <property type="molecule type" value="Genomic_DNA"/>
</dbReference>
<evidence type="ECO:0000313" key="3">
    <source>
        <dbReference type="Proteomes" id="UP000055024"/>
    </source>
</evidence>
<evidence type="ECO:0000313" key="2">
    <source>
        <dbReference type="EMBL" id="KRY98975.1"/>
    </source>
</evidence>
<dbReference type="AlphaFoldDB" id="A0A0V1GL73"/>
<accession>A0A0V1GL73</accession>
<feature type="region of interest" description="Disordered" evidence="1">
    <location>
        <begin position="179"/>
        <end position="213"/>
    </location>
</feature>
<keyword evidence="3" id="KW-1185">Reference proteome</keyword>
<dbReference type="Proteomes" id="UP000055024">
    <property type="component" value="Unassembled WGS sequence"/>
</dbReference>
<name>A0A0V1GL73_9BILA</name>
<feature type="non-terminal residue" evidence="2">
    <location>
        <position position="213"/>
    </location>
</feature>
<protein>
    <submittedName>
        <fullName evidence="2">Uncharacterized protein</fullName>
    </submittedName>
</protein>
<gene>
    <name evidence="2" type="ORF">T11_16080</name>
</gene>
<feature type="compositionally biased region" description="Basic and acidic residues" evidence="1">
    <location>
        <begin position="200"/>
        <end position="213"/>
    </location>
</feature>
<evidence type="ECO:0000256" key="1">
    <source>
        <dbReference type="SAM" id="MobiDB-lite"/>
    </source>
</evidence>
<comment type="caution">
    <text evidence="2">The sequence shown here is derived from an EMBL/GenBank/DDBJ whole genome shotgun (WGS) entry which is preliminary data.</text>
</comment>
<reference evidence="2 3" key="1">
    <citation type="submission" date="2015-01" db="EMBL/GenBank/DDBJ databases">
        <title>Evolution of Trichinella species and genotypes.</title>
        <authorList>
            <person name="Korhonen P.K."/>
            <person name="Edoardo P."/>
            <person name="Giuseppe L.R."/>
            <person name="Gasser R.B."/>
        </authorList>
    </citation>
    <scope>NUCLEOTIDE SEQUENCE [LARGE SCALE GENOMIC DNA]</scope>
    <source>
        <strain evidence="2">ISS1029</strain>
    </source>
</reference>
<sequence>MRAKLFGGKPPRDGQNSGGVHFVEKKRHAAERKPPWLFRDVLGEKTARGGKMRAKLFGGKPFGTDEILVVWILYRENGTGRKESLQDCSGESRAGPKNGRGVFVEKTARGGKMRAKLFGGKPPQDGQNSGGVDYMEWRRHGAERKPPRLFRVGVEKTVLGQANCGRVFVEKTARGGKMRAKLFGGKPPRDGQNSGGVDFMEWRRHGVERKPQR</sequence>
<feature type="region of interest" description="Disordered" evidence="1">
    <location>
        <begin position="82"/>
        <end position="101"/>
    </location>
</feature>
<organism evidence="2 3">
    <name type="scientific">Trichinella zimbabwensis</name>
    <dbReference type="NCBI Taxonomy" id="268475"/>
    <lineage>
        <taxon>Eukaryota</taxon>
        <taxon>Metazoa</taxon>
        <taxon>Ecdysozoa</taxon>
        <taxon>Nematoda</taxon>
        <taxon>Enoplea</taxon>
        <taxon>Dorylaimia</taxon>
        <taxon>Trichinellida</taxon>
        <taxon>Trichinellidae</taxon>
        <taxon>Trichinella</taxon>
    </lineage>
</organism>